<dbReference type="GO" id="GO:0006508">
    <property type="term" value="P:proteolysis"/>
    <property type="evidence" value="ECO:0007669"/>
    <property type="project" value="UniProtKB-KW"/>
</dbReference>
<feature type="domain" description="Adaptor protein ClpS core" evidence="1">
    <location>
        <begin position="91"/>
        <end position="154"/>
    </location>
</feature>
<gene>
    <name evidence="2" type="ORF">F9K24_03110</name>
</gene>
<evidence type="ECO:0000259" key="1">
    <source>
        <dbReference type="Pfam" id="PF02617"/>
    </source>
</evidence>
<protein>
    <submittedName>
        <fullName evidence="2">ATP-dependent Clp protease adaptor ClpS</fullName>
    </submittedName>
</protein>
<keyword evidence="2" id="KW-0378">Hydrolase</keyword>
<name>A0A833LYL7_9LEPT</name>
<sequence length="166" mass="18932">MMTVERLSFKYCNMEFLLAPVPLQRMPDQMPDCLPLTKESDTPTPYSIFLPSWKKVTGRRRFHASVRFPQPVARQNPFLRNPQASPPASDERLYVVIIDNDTNTYEQVIRICMKALQISEQEAFQIALAVDHNGEAIVFEGMRAEAQAVADIIRTIGIEVQLRPVV</sequence>
<dbReference type="GO" id="GO:0030163">
    <property type="term" value="P:protein catabolic process"/>
    <property type="evidence" value="ECO:0007669"/>
    <property type="project" value="InterPro"/>
</dbReference>
<evidence type="ECO:0000313" key="3">
    <source>
        <dbReference type="Proteomes" id="UP000460298"/>
    </source>
</evidence>
<dbReference type="EMBL" id="WBUI01000002">
    <property type="protein sequence ID" value="KAB2934780.1"/>
    <property type="molecule type" value="Genomic_DNA"/>
</dbReference>
<dbReference type="SUPFAM" id="SSF54736">
    <property type="entry name" value="ClpS-like"/>
    <property type="match status" value="1"/>
</dbReference>
<organism evidence="2 3">
    <name type="scientific">Leptonema illini</name>
    <dbReference type="NCBI Taxonomy" id="183"/>
    <lineage>
        <taxon>Bacteria</taxon>
        <taxon>Pseudomonadati</taxon>
        <taxon>Spirochaetota</taxon>
        <taxon>Spirochaetia</taxon>
        <taxon>Leptospirales</taxon>
        <taxon>Leptospiraceae</taxon>
        <taxon>Leptonema</taxon>
    </lineage>
</organism>
<dbReference type="Pfam" id="PF02617">
    <property type="entry name" value="ClpS"/>
    <property type="match status" value="1"/>
</dbReference>
<dbReference type="Gene3D" id="3.30.1390.10">
    <property type="match status" value="1"/>
</dbReference>
<keyword evidence="2" id="KW-0645">Protease</keyword>
<dbReference type="InterPro" id="IPR003769">
    <property type="entry name" value="ClpS_core"/>
</dbReference>
<accession>A0A833LYL7</accession>
<proteinExistence type="predicted"/>
<dbReference type="AlphaFoldDB" id="A0A833LYL7"/>
<comment type="caution">
    <text evidence="2">The sequence shown here is derived from an EMBL/GenBank/DDBJ whole genome shotgun (WGS) entry which is preliminary data.</text>
</comment>
<dbReference type="Proteomes" id="UP000460298">
    <property type="component" value="Unassembled WGS sequence"/>
</dbReference>
<dbReference type="GO" id="GO:0008233">
    <property type="term" value="F:peptidase activity"/>
    <property type="evidence" value="ECO:0007669"/>
    <property type="project" value="UniProtKB-KW"/>
</dbReference>
<dbReference type="InterPro" id="IPR014719">
    <property type="entry name" value="Ribosomal_bL12_C/ClpS-like"/>
</dbReference>
<reference evidence="2 3" key="1">
    <citation type="submission" date="2019-10" db="EMBL/GenBank/DDBJ databases">
        <title>Extracellular Electron Transfer in a Candidatus Methanoperedens spp. Enrichment Culture.</title>
        <authorList>
            <person name="Berger S."/>
            <person name="Rangel Shaw D."/>
            <person name="Berben T."/>
            <person name="In 'T Zandt M."/>
            <person name="Frank J."/>
            <person name="Reimann J."/>
            <person name="Jetten M.S.M."/>
            <person name="Welte C.U."/>
        </authorList>
    </citation>
    <scope>NUCLEOTIDE SEQUENCE [LARGE SCALE GENOMIC DNA]</scope>
    <source>
        <strain evidence="2">SB12</strain>
    </source>
</reference>
<evidence type="ECO:0000313" key="2">
    <source>
        <dbReference type="EMBL" id="KAB2934780.1"/>
    </source>
</evidence>